<dbReference type="Proteomes" id="UP000270673">
    <property type="component" value="Chromosome"/>
</dbReference>
<dbReference type="EMBL" id="CP032819">
    <property type="protein sequence ID" value="AZS31798.1"/>
    <property type="molecule type" value="Genomic_DNA"/>
</dbReference>
<feature type="chain" id="PRO_5019402679" description="Peptidase S8/S53 domain-containing protein" evidence="1">
    <location>
        <begin position="23"/>
        <end position="487"/>
    </location>
</feature>
<accession>A0A3S9VZ29</accession>
<proteinExistence type="predicted"/>
<protein>
    <recommendedName>
        <fullName evidence="4">Peptidase S8/S53 domain-containing protein</fullName>
    </recommendedName>
</protein>
<name>A0A3S9VZ29_9BACT</name>
<evidence type="ECO:0000256" key="1">
    <source>
        <dbReference type="SAM" id="SignalP"/>
    </source>
</evidence>
<feature type="signal peptide" evidence="1">
    <location>
        <begin position="1"/>
        <end position="22"/>
    </location>
</feature>
<dbReference type="RefSeq" id="WP_106624221.1">
    <property type="nucleotide sequence ID" value="NZ_CP032819.1"/>
</dbReference>
<reference evidence="2 3" key="1">
    <citation type="submission" date="2018-10" db="EMBL/GenBank/DDBJ databases">
        <title>Butyricimonas faecalis sp. nov., isolated from human faeces and emended description of the genus Butyricimonas.</title>
        <authorList>
            <person name="Le Roy T."/>
            <person name="Van der Smissen P."/>
            <person name="Paquot A."/>
            <person name="Delzenne N."/>
            <person name="Muccioli G."/>
            <person name="Collet J.-F."/>
            <person name="Cani P.D."/>
        </authorList>
    </citation>
    <scope>NUCLEOTIDE SEQUENCE [LARGE SCALE GENOMIC DNA]</scope>
    <source>
        <strain evidence="2 3">H184</strain>
    </source>
</reference>
<keyword evidence="3" id="KW-1185">Reference proteome</keyword>
<dbReference type="OrthoDB" id="1096283at2"/>
<organism evidence="2 3">
    <name type="scientific">Butyricimonas faecalis</name>
    <dbReference type="NCBI Taxonomy" id="2093856"/>
    <lineage>
        <taxon>Bacteria</taxon>
        <taxon>Pseudomonadati</taxon>
        <taxon>Bacteroidota</taxon>
        <taxon>Bacteroidia</taxon>
        <taxon>Bacteroidales</taxon>
        <taxon>Odoribacteraceae</taxon>
        <taxon>Butyricimonas</taxon>
    </lineage>
</organism>
<gene>
    <name evidence="2" type="ORF">D8S85_21100</name>
</gene>
<evidence type="ECO:0008006" key="4">
    <source>
        <dbReference type="Google" id="ProtNLM"/>
    </source>
</evidence>
<sequence length="487" mass="55942">MKNIVEILLCLLVSAFFNKSMAQDYAVVARQKLKTDTGWAKVISFLQEKHHAPVFYYNNSPSEILDSLKFYTPRYVAFVEEPKQVDRELVMLLHRMSRQVDDDVYSDYIWGIITGYDAKAALKLANNGVRPLTIKSAVSTIAELHEAKWFDRFAWIDDHQDGLCGEKRSIKDSVITYTISPDESLQKFYDFYKEYDPDFVVTSGHATERNLEMPFSHGNIKSKNGFLYAAFPEGKEYLVESGKRRVFLGAGNCLLGNVRKNPNSMAIACLGSGNAAAMVGYVVTSWYGRAGWGTLKYWLFNPGRYTLAEAVFLNEQDMLFQMNRWNSNFNQLNFPYSQSDAQFQGEMKKAVAAIQNQLGIENPTKDQVGFLYDRDVLAYYGDPKADIRLQEMPEEEYKVDFKVKGEKCIIKIKTRKNFNMNHLKGEQFKQEHVGNLPFSYFFPERLKSPRLVSKCSGDILINEDFMLIYEPNFKPGETYKIVLEMGL</sequence>
<dbReference type="AlphaFoldDB" id="A0A3S9VZ29"/>
<evidence type="ECO:0000313" key="2">
    <source>
        <dbReference type="EMBL" id="AZS31798.1"/>
    </source>
</evidence>
<dbReference type="KEGG" id="buy:D8S85_21100"/>
<keyword evidence="1" id="KW-0732">Signal</keyword>
<evidence type="ECO:0000313" key="3">
    <source>
        <dbReference type="Proteomes" id="UP000270673"/>
    </source>
</evidence>